<dbReference type="OrthoDB" id="630895at2759"/>
<name>A0A1R3GWU1_COCAP</name>
<comment type="similarity">
    <text evidence="2">Belongs to the SNF2/RAD54 helicase family.</text>
</comment>
<dbReference type="GO" id="GO:0016887">
    <property type="term" value="F:ATP hydrolysis activity"/>
    <property type="evidence" value="ECO:0007669"/>
    <property type="project" value="InterPro"/>
</dbReference>
<keyword evidence="7" id="KW-0539">Nucleus</keyword>
<keyword evidence="9" id="KW-1185">Reference proteome</keyword>
<evidence type="ECO:0000256" key="2">
    <source>
        <dbReference type="ARBA" id="ARBA00007025"/>
    </source>
</evidence>
<gene>
    <name evidence="8" type="ORF">CCACVL1_22803</name>
</gene>
<evidence type="ECO:0000256" key="7">
    <source>
        <dbReference type="ARBA" id="ARBA00023242"/>
    </source>
</evidence>
<evidence type="ECO:0000313" key="9">
    <source>
        <dbReference type="Proteomes" id="UP000188268"/>
    </source>
</evidence>
<dbReference type="PANTHER" id="PTHR45797:SF1">
    <property type="entry name" value="HELICASE ARIP4"/>
    <property type="match status" value="1"/>
</dbReference>
<evidence type="ECO:0000256" key="5">
    <source>
        <dbReference type="ARBA" id="ARBA00022840"/>
    </source>
</evidence>
<dbReference type="AlphaFoldDB" id="A0A1R3GWU1"/>
<dbReference type="PANTHER" id="PTHR45797">
    <property type="entry name" value="RAD54-LIKE"/>
    <property type="match status" value="1"/>
</dbReference>
<dbReference type="Gramene" id="OMO62486">
    <property type="protein sequence ID" value="OMO62486"/>
    <property type="gene ID" value="CCACVL1_22803"/>
</dbReference>
<protein>
    <submittedName>
        <fullName evidence="8">Transcriptional regulator ATRX-like protein</fullName>
    </submittedName>
</protein>
<keyword evidence="5" id="KW-0067">ATP-binding</keyword>
<dbReference type="GO" id="GO:0003677">
    <property type="term" value="F:DNA binding"/>
    <property type="evidence" value="ECO:0007669"/>
    <property type="project" value="UniProtKB-KW"/>
</dbReference>
<keyword evidence="6" id="KW-0238">DNA-binding</keyword>
<comment type="subcellular location">
    <subcellularLocation>
        <location evidence="1">Nucleus</location>
    </subcellularLocation>
</comment>
<dbReference type="STRING" id="210143.A0A1R3GWU1"/>
<evidence type="ECO:0000256" key="3">
    <source>
        <dbReference type="ARBA" id="ARBA00022741"/>
    </source>
</evidence>
<dbReference type="GO" id="GO:0005524">
    <property type="term" value="F:ATP binding"/>
    <property type="evidence" value="ECO:0007669"/>
    <property type="project" value="UniProtKB-KW"/>
</dbReference>
<dbReference type="EMBL" id="AWWV01013239">
    <property type="protein sequence ID" value="OMO62486.1"/>
    <property type="molecule type" value="Genomic_DNA"/>
</dbReference>
<comment type="caution">
    <text evidence="8">The sequence shown here is derived from an EMBL/GenBank/DDBJ whole genome shotgun (WGS) entry which is preliminary data.</text>
</comment>
<dbReference type="GO" id="GO:0004386">
    <property type="term" value="F:helicase activity"/>
    <property type="evidence" value="ECO:0007669"/>
    <property type="project" value="UniProtKB-KW"/>
</dbReference>
<dbReference type="InterPro" id="IPR044574">
    <property type="entry name" value="ARIP4-like"/>
</dbReference>
<evidence type="ECO:0000256" key="4">
    <source>
        <dbReference type="ARBA" id="ARBA00022806"/>
    </source>
</evidence>
<dbReference type="GO" id="GO:0005634">
    <property type="term" value="C:nucleus"/>
    <property type="evidence" value="ECO:0007669"/>
    <property type="project" value="UniProtKB-SubCell"/>
</dbReference>
<sequence length="389" mass="43225">MMNSLSCNRNISDEASLEVLGDTISGYIVNLRREDGEEAVRIPPSISAKLKVHQSITKVRSGDKGLGCILAHTMCFGKTFQLSAIMCINHVYPSVMPPVRRAEFFAKWRAKGGVFLIGCTAFRNFSLGKHVKDLAHGQRNLPRIADLENGILHCLNLVQGKALLQTDGNLEHSAIMQPKLSLISFKFSEIMEPKLSFVLLQVFGNHGAKALFDLLQERKGGWCYVDTGQVLIESACSVDRLEEALSTLLPMLPEMQYFRVLPAPFLKLPLTYGHMYADIVSMCLVSPCTVSPALFHVHPSLFRPVSSNLTQFEYSAGRLPIGSECIPVAARIAFGFVCFVAARIAFLSRHIPVDIGEWYFEWGYIEGHCELRQVQCELGKLNVNKASSM</sequence>
<reference evidence="8 9" key="1">
    <citation type="submission" date="2013-09" db="EMBL/GenBank/DDBJ databases">
        <title>Corchorus capsularis genome sequencing.</title>
        <authorList>
            <person name="Alam M."/>
            <person name="Haque M.S."/>
            <person name="Islam M.S."/>
            <person name="Emdad E.M."/>
            <person name="Islam M.M."/>
            <person name="Ahmed B."/>
            <person name="Halim A."/>
            <person name="Hossen Q.M.M."/>
            <person name="Hossain M.Z."/>
            <person name="Ahmed R."/>
            <person name="Khan M.M."/>
            <person name="Islam R."/>
            <person name="Rashid M.M."/>
            <person name="Khan S.A."/>
            <person name="Rahman M.S."/>
            <person name="Alam M."/>
        </authorList>
    </citation>
    <scope>NUCLEOTIDE SEQUENCE [LARGE SCALE GENOMIC DNA]</scope>
    <source>
        <strain evidence="9">cv. CVL-1</strain>
        <tissue evidence="8">Whole seedling</tissue>
    </source>
</reference>
<dbReference type="InterPro" id="IPR038718">
    <property type="entry name" value="SNF2-like_sf"/>
</dbReference>
<keyword evidence="4" id="KW-0347">Helicase</keyword>
<evidence type="ECO:0000313" key="8">
    <source>
        <dbReference type="EMBL" id="OMO62486.1"/>
    </source>
</evidence>
<dbReference type="Gene3D" id="3.40.50.10810">
    <property type="entry name" value="Tandem AAA-ATPase domain"/>
    <property type="match status" value="1"/>
</dbReference>
<keyword evidence="4" id="KW-0378">Hydrolase</keyword>
<proteinExistence type="inferred from homology"/>
<keyword evidence="3" id="KW-0547">Nucleotide-binding</keyword>
<evidence type="ECO:0000256" key="1">
    <source>
        <dbReference type="ARBA" id="ARBA00004123"/>
    </source>
</evidence>
<dbReference type="Proteomes" id="UP000188268">
    <property type="component" value="Unassembled WGS sequence"/>
</dbReference>
<accession>A0A1R3GWU1</accession>
<organism evidence="8 9">
    <name type="scientific">Corchorus capsularis</name>
    <name type="common">Jute</name>
    <dbReference type="NCBI Taxonomy" id="210143"/>
    <lineage>
        <taxon>Eukaryota</taxon>
        <taxon>Viridiplantae</taxon>
        <taxon>Streptophyta</taxon>
        <taxon>Embryophyta</taxon>
        <taxon>Tracheophyta</taxon>
        <taxon>Spermatophyta</taxon>
        <taxon>Magnoliopsida</taxon>
        <taxon>eudicotyledons</taxon>
        <taxon>Gunneridae</taxon>
        <taxon>Pentapetalae</taxon>
        <taxon>rosids</taxon>
        <taxon>malvids</taxon>
        <taxon>Malvales</taxon>
        <taxon>Malvaceae</taxon>
        <taxon>Grewioideae</taxon>
        <taxon>Apeibeae</taxon>
        <taxon>Corchorus</taxon>
    </lineage>
</organism>
<evidence type="ECO:0000256" key="6">
    <source>
        <dbReference type="ARBA" id="ARBA00023125"/>
    </source>
</evidence>